<protein>
    <submittedName>
        <fullName evidence="1">Uncharacterized protein</fullName>
    </submittedName>
</protein>
<keyword evidence="2" id="KW-1185">Reference proteome</keyword>
<dbReference type="RefSeq" id="WP_154366168.1">
    <property type="nucleotide sequence ID" value="NZ_WKJH01000005.1"/>
</dbReference>
<evidence type="ECO:0000313" key="2">
    <source>
        <dbReference type="Proteomes" id="UP000443153"/>
    </source>
</evidence>
<evidence type="ECO:0000313" key="1">
    <source>
        <dbReference type="EMBL" id="MRX64377.1"/>
    </source>
</evidence>
<organism evidence="1 2">
    <name type="scientific">Maribacter luteus</name>
    <dbReference type="NCBI Taxonomy" id="2594478"/>
    <lineage>
        <taxon>Bacteria</taxon>
        <taxon>Pseudomonadati</taxon>
        <taxon>Bacteroidota</taxon>
        <taxon>Flavobacteriia</taxon>
        <taxon>Flavobacteriales</taxon>
        <taxon>Flavobacteriaceae</taxon>
        <taxon>Maribacter</taxon>
    </lineage>
</organism>
<dbReference type="EMBL" id="WKJH01000005">
    <property type="protein sequence ID" value="MRX64377.1"/>
    <property type="molecule type" value="Genomic_DNA"/>
</dbReference>
<dbReference type="AlphaFoldDB" id="A0A6I2MNE3"/>
<sequence>MENDEIADLFKYCSPTSILVVTWYGKLKTLHCPFTVKSNIAVGKLKKDQYAKVDWVKIATNGKTVFGIYGEAYQYHYFDILTHL</sequence>
<name>A0A6I2MNE3_9FLAO</name>
<gene>
    <name evidence="1" type="ORF">GJ691_09365</name>
</gene>
<dbReference type="Proteomes" id="UP000443153">
    <property type="component" value="Unassembled WGS sequence"/>
</dbReference>
<reference evidence="1 2" key="1">
    <citation type="submission" date="2019-11" db="EMBL/GenBank/DDBJ databases">
        <title>Maribacter lutea sp. nov., a marine bacterium isolated from intertidal sand.</title>
        <authorList>
            <person name="Liu A."/>
        </authorList>
    </citation>
    <scope>NUCLEOTIDE SEQUENCE [LARGE SCALE GENOMIC DNA]</scope>
    <source>
        <strain evidence="1 2">RZ05</strain>
    </source>
</reference>
<comment type="caution">
    <text evidence="1">The sequence shown here is derived from an EMBL/GenBank/DDBJ whole genome shotgun (WGS) entry which is preliminary data.</text>
</comment>
<proteinExistence type="predicted"/>
<dbReference type="OrthoDB" id="1366221at2"/>
<accession>A0A6I2MNE3</accession>